<evidence type="ECO:0000313" key="4">
    <source>
        <dbReference type="EMBL" id="RSK50967.1"/>
    </source>
</evidence>
<protein>
    <submittedName>
        <fullName evidence="4">N-acetyltransferase</fullName>
    </submittedName>
</protein>
<dbReference type="RefSeq" id="WP_125417444.1">
    <property type="nucleotide sequence ID" value="NZ_RWIT01000001.1"/>
</dbReference>
<dbReference type="AlphaFoldDB" id="A0A428KWA1"/>
<accession>A0A428KWA1</accession>
<keyword evidence="1 4" id="KW-0808">Transferase</keyword>
<evidence type="ECO:0000256" key="1">
    <source>
        <dbReference type="ARBA" id="ARBA00022679"/>
    </source>
</evidence>
<dbReference type="Gene3D" id="3.40.630.30">
    <property type="match status" value="1"/>
</dbReference>
<dbReference type="Proteomes" id="UP000273500">
    <property type="component" value="Unassembled WGS sequence"/>
</dbReference>
<dbReference type="InterPro" id="IPR016181">
    <property type="entry name" value="Acyl_CoA_acyltransferase"/>
</dbReference>
<feature type="domain" description="N-acetyltransferase" evidence="3">
    <location>
        <begin position="5"/>
        <end position="172"/>
    </location>
</feature>
<name>A0A428KWA1_9BACT</name>
<comment type="caution">
    <text evidence="4">The sequence shown here is derived from an EMBL/GenBank/DDBJ whole genome shotgun (WGS) entry which is preliminary data.</text>
</comment>
<evidence type="ECO:0000259" key="3">
    <source>
        <dbReference type="PROSITE" id="PS51186"/>
    </source>
</evidence>
<evidence type="ECO:0000256" key="2">
    <source>
        <dbReference type="ARBA" id="ARBA00023315"/>
    </source>
</evidence>
<dbReference type="OrthoDB" id="67353at2"/>
<dbReference type="CDD" id="cd04301">
    <property type="entry name" value="NAT_SF"/>
    <property type="match status" value="1"/>
</dbReference>
<evidence type="ECO:0000313" key="5">
    <source>
        <dbReference type="Proteomes" id="UP000273500"/>
    </source>
</evidence>
<dbReference type="PANTHER" id="PTHR43877:SF2">
    <property type="entry name" value="AMINOALKYLPHOSPHONATE N-ACETYLTRANSFERASE-RELATED"/>
    <property type="match status" value="1"/>
</dbReference>
<sequence>MSEPCTIRRLQPQDAPAYRRLRLACLAEYPASFGSSAEEEERVGELPFEQHIRAGNPEAFVLGAFAADELVGMCGFVRASRQKVQHQGEIRQVCVAPTYAGHGLGRRLMQATLEAAFALPGLEQISLGVVAGNTAATRLYQGLGFVEYGYQRQFLKLGSDYYDHRLMVLFRSDFIASTVHEHQQ</sequence>
<reference evidence="4 5" key="1">
    <citation type="submission" date="2018-12" db="EMBL/GenBank/DDBJ databases">
        <authorList>
            <person name="Feng G."/>
            <person name="Zhu H."/>
        </authorList>
    </citation>
    <scope>NUCLEOTIDE SEQUENCE [LARGE SCALE GENOMIC DNA]</scope>
    <source>
        <strain evidence="4 5">KCTC 12533</strain>
    </source>
</reference>
<dbReference type="PANTHER" id="PTHR43877">
    <property type="entry name" value="AMINOALKYLPHOSPHONATE N-ACETYLTRANSFERASE-RELATED-RELATED"/>
    <property type="match status" value="1"/>
</dbReference>
<keyword evidence="2" id="KW-0012">Acyltransferase</keyword>
<dbReference type="EMBL" id="RWIT01000001">
    <property type="protein sequence ID" value="RSK50967.1"/>
    <property type="molecule type" value="Genomic_DNA"/>
</dbReference>
<keyword evidence="5" id="KW-1185">Reference proteome</keyword>
<dbReference type="SUPFAM" id="SSF55729">
    <property type="entry name" value="Acyl-CoA N-acyltransferases (Nat)"/>
    <property type="match status" value="1"/>
</dbReference>
<dbReference type="InterPro" id="IPR050832">
    <property type="entry name" value="Bact_Acetyltransf"/>
</dbReference>
<dbReference type="PROSITE" id="PS51186">
    <property type="entry name" value="GNAT"/>
    <property type="match status" value="1"/>
</dbReference>
<proteinExistence type="predicted"/>
<gene>
    <name evidence="4" type="ORF">EI291_01215</name>
</gene>
<dbReference type="InterPro" id="IPR000182">
    <property type="entry name" value="GNAT_dom"/>
</dbReference>
<organism evidence="4 5">
    <name type="scientific">Hymenobacter rigui</name>
    <dbReference type="NCBI Taxonomy" id="334424"/>
    <lineage>
        <taxon>Bacteria</taxon>
        <taxon>Pseudomonadati</taxon>
        <taxon>Bacteroidota</taxon>
        <taxon>Cytophagia</taxon>
        <taxon>Cytophagales</taxon>
        <taxon>Hymenobacteraceae</taxon>
        <taxon>Hymenobacter</taxon>
    </lineage>
</organism>
<dbReference type="GO" id="GO:0016747">
    <property type="term" value="F:acyltransferase activity, transferring groups other than amino-acyl groups"/>
    <property type="evidence" value="ECO:0007669"/>
    <property type="project" value="InterPro"/>
</dbReference>
<dbReference type="Pfam" id="PF00583">
    <property type="entry name" value="Acetyltransf_1"/>
    <property type="match status" value="1"/>
</dbReference>